<feature type="domain" description="Tyrosinase copper-binding" evidence="2">
    <location>
        <begin position="54"/>
        <end position="194"/>
    </location>
</feature>
<reference evidence="3" key="2">
    <citation type="journal article" date="2022" name="Microb. Genom.">
        <title>A chromosome-scale genome assembly of the tomato pathogen Cladosporium fulvum reveals a compartmentalized genome architecture and the presence of a dispensable chromosome.</title>
        <authorList>
            <person name="Zaccaron A.Z."/>
            <person name="Chen L.H."/>
            <person name="Samaras A."/>
            <person name="Stergiopoulos I."/>
        </authorList>
    </citation>
    <scope>NUCLEOTIDE SEQUENCE</scope>
    <source>
        <strain evidence="3">Race5_Kim</strain>
    </source>
</reference>
<dbReference type="GO" id="GO:0016491">
    <property type="term" value="F:oxidoreductase activity"/>
    <property type="evidence" value="ECO:0007669"/>
    <property type="project" value="InterPro"/>
</dbReference>
<dbReference type="KEGG" id="ffu:CLAFUR5_12946"/>
<accession>A0A9Q8UV60</accession>
<protein>
    <submittedName>
        <fullName evidence="3">Tyrosinase P</fullName>
    </submittedName>
</protein>
<dbReference type="InterPro" id="IPR002227">
    <property type="entry name" value="Tyrosinase_Cu-bd"/>
</dbReference>
<gene>
    <name evidence="3" type="ORF">CLAFUR5_12946</name>
</gene>
<dbReference type="GeneID" id="71992824"/>
<reference evidence="3" key="1">
    <citation type="submission" date="2021-12" db="EMBL/GenBank/DDBJ databases">
        <authorList>
            <person name="Zaccaron A."/>
            <person name="Stergiopoulos I."/>
        </authorList>
    </citation>
    <scope>NUCLEOTIDE SEQUENCE</scope>
    <source>
        <strain evidence="3">Race5_Kim</strain>
    </source>
</reference>
<dbReference type="AlphaFoldDB" id="A0A9Q8UV60"/>
<evidence type="ECO:0000313" key="4">
    <source>
        <dbReference type="Proteomes" id="UP000756132"/>
    </source>
</evidence>
<evidence type="ECO:0000256" key="1">
    <source>
        <dbReference type="SAM" id="MobiDB-lite"/>
    </source>
</evidence>
<dbReference type="Gene3D" id="1.10.1280.10">
    <property type="entry name" value="Di-copper center containing domain from catechol oxidase"/>
    <property type="match status" value="1"/>
</dbReference>
<dbReference type="EMBL" id="CP090173">
    <property type="protein sequence ID" value="UJO23575.1"/>
    <property type="molecule type" value="Genomic_DNA"/>
</dbReference>
<feature type="compositionally biased region" description="Low complexity" evidence="1">
    <location>
        <begin position="187"/>
        <end position="211"/>
    </location>
</feature>
<keyword evidence="4" id="KW-1185">Reference proteome</keyword>
<name>A0A9Q8UV60_PASFU</name>
<feature type="region of interest" description="Disordered" evidence="1">
    <location>
        <begin position="186"/>
        <end position="211"/>
    </location>
</feature>
<dbReference type="InterPro" id="IPR008922">
    <property type="entry name" value="Di-copper_centre_dom_sf"/>
</dbReference>
<dbReference type="Pfam" id="PF00264">
    <property type="entry name" value="Tyrosinase"/>
    <property type="match status" value="1"/>
</dbReference>
<evidence type="ECO:0000313" key="3">
    <source>
        <dbReference type="EMBL" id="UJO23575.1"/>
    </source>
</evidence>
<sequence length="211" mass="22993">MCRSAVCEWQCTDARNPGPTCLPPHEKHSSTQYDVFAAYPHTHLPPPDAPGVRTRWDEFVYVHAIDTIPDANSIHGSPLLLTFHRAFNAEMQFALRDECGCEGGLPYMDWTKYPGTPMSSWPMFDGSATSLGSNGDTTQHGCRCVTTGPISDWAVNLGSAGEDSICSQNSDPNGMAHNSHCLERLFASSPQKTSPTSAKKSSSRQSLTTRT</sequence>
<dbReference type="Proteomes" id="UP000756132">
    <property type="component" value="Chromosome 11"/>
</dbReference>
<proteinExistence type="predicted"/>
<evidence type="ECO:0000259" key="2">
    <source>
        <dbReference type="Pfam" id="PF00264"/>
    </source>
</evidence>
<dbReference type="OrthoDB" id="6132182at2759"/>
<dbReference type="RefSeq" id="XP_047767941.1">
    <property type="nucleotide sequence ID" value="XM_047912094.1"/>
</dbReference>
<dbReference type="SUPFAM" id="SSF48056">
    <property type="entry name" value="Di-copper centre-containing domain"/>
    <property type="match status" value="1"/>
</dbReference>
<organism evidence="3 4">
    <name type="scientific">Passalora fulva</name>
    <name type="common">Tomato leaf mold</name>
    <name type="synonym">Cladosporium fulvum</name>
    <dbReference type="NCBI Taxonomy" id="5499"/>
    <lineage>
        <taxon>Eukaryota</taxon>
        <taxon>Fungi</taxon>
        <taxon>Dikarya</taxon>
        <taxon>Ascomycota</taxon>
        <taxon>Pezizomycotina</taxon>
        <taxon>Dothideomycetes</taxon>
        <taxon>Dothideomycetidae</taxon>
        <taxon>Mycosphaerellales</taxon>
        <taxon>Mycosphaerellaceae</taxon>
        <taxon>Fulvia</taxon>
    </lineage>
</organism>